<dbReference type="VEuPathDB" id="PlasmoDB:PRG01_1132400"/>
<evidence type="ECO:0000313" key="12">
    <source>
        <dbReference type="Proteomes" id="UP000027581"/>
    </source>
</evidence>
<keyword evidence="3 8" id="KW-0812">Transmembrane</keyword>
<keyword evidence="2" id="KW-0813">Transport</keyword>
<evidence type="ECO:0000256" key="3">
    <source>
        <dbReference type="ARBA" id="ARBA00022692"/>
    </source>
</evidence>
<evidence type="ECO:0000256" key="7">
    <source>
        <dbReference type="ARBA" id="ARBA00038475"/>
    </source>
</evidence>
<dbReference type="PANTHER" id="PTHR12226:SF2">
    <property type="entry name" value="MANNOSE-P-DOLICHOL UTILIZATION DEFECT 1 PROTEIN"/>
    <property type="match status" value="1"/>
</dbReference>
<feature type="transmembrane region" description="Helical" evidence="9">
    <location>
        <begin position="52"/>
        <end position="75"/>
    </location>
</feature>
<reference evidence="10" key="2">
    <citation type="submission" date="2014-05" db="EMBL/GenBank/DDBJ databases">
        <title>The genome sequences of chimpanzee malaria parasites reveal the path to human adaptation.</title>
        <authorList>
            <person name="Otto T.D."/>
            <person name="Rayner J.C."/>
            <person name="Boehme U."/>
            <person name="Pain A."/>
            <person name="Spottiswoode N."/>
            <person name="Sanders M."/>
            <person name="Quail M."/>
            <person name="Ollomo B."/>
            <person name="Renaud F."/>
            <person name="Thomas A.W."/>
            <person name="Prugnolle F."/>
            <person name="Conway D.J."/>
            <person name="Newbold C."/>
            <person name="Berriman M."/>
        </authorList>
    </citation>
    <scope>NUCLEOTIDE SEQUENCE [LARGE SCALE GENOMIC DNA]</scope>
    <source>
        <strain evidence="10">CDC</strain>
    </source>
</reference>
<dbReference type="Gene3D" id="1.20.1280.290">
    <property type="match status" value="2"/>
</dbReference>
<keyword evidence="5 8" id="KW-1133">Transmembrane helix</keyword>
<dbReference type="AlphaFoldDB" id="A0A060RV80"/>
<evidence type="ECO:0000256" key="6">
    <source>
        <dbReference type="ARBA" id="ARBA00023136"/>
    </source>
</evidence>
<dbReference type="Proteomes" id="UP000027581">
    <property type="component" value="Unassembled WGS sequence"/>
</dbReference>
<organism evidence="10 12">
    <name type="scientific">Plasmodium reichenowi</name>
    <dbReference type="NCBI Taxonomy" id="5854"/>
    <lineage>
        <taxon>Eukaryota</taxon>
        <taxon>Sar</taxon>
        <taxon>Alveolata</taxon>
        <taxon>Apicomplexa</taxon>
        <taxon>Aconoidasida</taxon>
        <taxon>Haemosporida</taxon>
        <taxon>Plasmodiidae</taxon>
        <taxon>Plasmodium</taxon>
        <taxon>Plasmodium (Laverania)</taxon>
    </lineage>
</organism>
<dbReference type="OrthoDB" id="271506at2759"/>
<reference evidence="11 13" key="3">
    <citation type="submission" date="2016-09" db="EMBL/GenBank/DDBJ databases">
        <authorList>
            <consortium name="Pathogen Informatics"/>
        </authorList>
    </citation>
    <scope>NUCLEOTIDE SEQUENCE [LARGE SCALE GENOMIC DNA]</scope>
</reference>
<dbReference type="Proteomes" id="UP000240500">
    <property type="component" value="Chromosome 11"/>
</dbReference>
<proteinExistence type="inferred from homology"/>
<evidence type="ECO:0000256" key="5">
    <source>
        <dbReference type="ARBA" id="ARBA00022989"/>
    </source>
</evidence>
<gene>
    <name evidence="10" type="ORF">PRCDC_1133400.1</name>
    <name evidence="11" type="ORF">PRG01_1132400</name>
</gene>
<dbReference type="Pfam" id="PF04193">
    <property type="entry name" value="PQ-loop"/>
    <property type="match status" value="2"/>
</dbReference>
<evidence type="ECO:0000256" key="2">
    <source>
        <dbReference type="ARBA" id="ARBA00022448"/>
    </source>
</evidence>
<dbReference type="GO" id="GO:0016020">
    <property type="term" value="C:membrane"/>
    <property type="evidence" value="ECO:0007669"/>
    <property type="project" value="UniProtKB-SubCell"/>
</dbReference>
<dbReference type="SMART" id="SM00679">
    <property type="entry name" value="CTNS"/>
    <property type="match status" value="2"/>
</dbReference>
<accession>A0A060RV80</accession>
<evidence type="ECO:0000313" key="13">
    <source>
        <dbReference type="Proteomes" id="UP000240500"/>
    </source>
</evidence>
<feature type="transmembrane region" description="Helical" evidence="9">
    <location>
        <begin position="20"/>
        <end position="40"/>
    </location>
</feature>
<sequence length="233" mass="27200">MKGANFNAFSEDFYHKQNLISVLNYFFVYFIIAGACFIKIPQLRKIITKKTAVGLSFMSIYLEIFVATSLIVFSIYEKINFILYVDVILINVQNLILVFFMWKYHKIYSKSVQILKVCFYITFILFTLYLLPKKLVPLLGLSSAPLSCFSKLPQIYLNHKNKNTGNLSLLTYTFILCGNLARIFIILFNIKNKIYLINCGLVSFLNCIILFQIVYYWKNTTKILMQADKIKKK</sequence>
<evidence type="ECO:0000313" key="11">
    <source>
        <dbReference type="EMBL" id="SOV80279.1"/>
    </source>
</evidence>
<dbReference type="VEuPathDB" id="PlasmoDB:PRCDC_1133400"/>
<comment type="similarity">
    <text evidence="7 8">Belongs to the MPDU1 (TC 2.A.43.3) family.</text>
</comment>
<dbReference type="InterPro" id="IPR006603">
    <property type="entry name" value="PQ-loop_rpt"/>
</dbReference>
<keyword evidence="6 8" id="KW-0472">Membrane</keyword>
<reference evidence="10" key="1">
    <citation type="submission" date="2014-01" db="EMBL/GenBank/DDBJ databases">
        <authorList>
            <person name="Aslett M."/>
        </authorList>
    </citation>
    <scope>NUCLEOTIDE SEQUENCE</scope>
    <source>
        <strain evidence="10">CDC</strain>
    </source>
</reference>
<dbReference type="EMBL" id="HG810772">
    <property type="protein sequence ID" value="CDO65152.1"/>
    <property type="molecule type" value="Genomic_DNA"/>
</dbReference>
<feature type="transmembrane region" description="Helical" evidence="9">
    <location>
        <begin position="114"/>
        <end position="132"/>
    </location>
</feature>
<protein>
    <recommendedName>
        <fullName evidence="8">Mannose-P-dolichol utilization defect 1 protein homolog</fullName>
    </recommendedName>
</protein>
<keyword evidence="12" id="KW-1185">Reference proteome</keyword>
<feature type="transmembrane region" description="Helical" evidence="9">
    <location>
        <begin position="194"/>
        <end position="217"/>
    </location>
</feature>
<evidence type="ECO:0000256" key="9">
    <source>
        <dbReference type="SAM" id="Phobius"/>
    </source>
</evidence>
<dbReference type="InterPro" id="IPR016817">
    <property type="entry name" value="MannP-dilichol_defect-1"/>
</dbReference>
<dbReference type="PANTHER" id="PTHR12226">
    <property type="entry name" value="MANNOSE-P-DOLICHOL UTILIZATION DEFECT 1 LEC35 -RELATED"/>
    <property type="match status" value="1"/>
</dbReference>
<evidence type="ECO:0000256" key="1">
    <source>
        <dbReference type="ARBA" id="ARBA00004141"/>
    </source>
</evidence>
<evidence type="ECO:0000313" key="10">
    <source>
        <dbReference type="EMBL" id="CDO65152.1"/>
    </source>
</evidence>
<evidence type="ECO:0000256" key="8">
    <source>
        <dbReference type="PIRNR" id="PIRNR023381"/>
    </source>
</evidence>
<feature type="transmembrane region" description="Helical" evidence="9">
    <location>
        <begin position="169"/>
        <end position="188"/>
    </location>
</feature>
<dbReference type="PIRSF" id="PIRSF023381">
    <property type="entry name" value="MannP-dilichol_defect-1p"/>
    <property type="match status" value="1"/>
</dbReference>
<name>A0A060RV80_PLARE</name>
<keyword evidence="4" id="KW-0677">Repeat</keyword>
<feature type="transmembrane region" description="Helical" evidence="9">
    <location>
        <begin position="81"/>
        <end position="102"/>
    </location>
</feature>
<evidence type="ECO:0000256" key="4">
    <source>
        <dbReference type="ARBA" id="ARBA00022737"/>
    </source>
</evidence>
<comment type="subcellular location">
    <subcellularLocation>
        <location evidence="1 8">Membrane</location>
        <topology evidence="1 8">Multi-pass membrane protein</topology>
    </subcellularLocation>
</comment>
<dbReference type="EMBL" id="LT969574">
    <property type="protein sequence ID" value="SOV80279.1"/>
    <property type="molecule type" value="Genomic_DNA"/>
</dbReference>